<keyword evidence="2 3" id="KW-0802">TPR repeat</keyword>
<sequence length="991" mass="113749">MKKIGLFMMILLLCNIAKVQAQELNTNDGDQILSQVDVLVEDYEQLLNTITNSGISLKETELIIANSFATENKKRLFWNSSAIIEDDINPEKAIADSAADLPVEKYLQDLDLLYSKSESPSIRFNNVSVSSPKRKNNFYVKVYYDCLFENKHKKSKTAYKTVRRVAEVSVDKTDGKWMPYILNVRFFQKQDSINDIQYDVRLLEVEDIGTGVNTALENVQQSYFEYINKGETALKEEDFETAEAAFEEALKIRPNSHHPLRKLREIRGMDWYTIYYTEATKAKQFRNYDAAIESYKKAREIKVTDSAVRAEIEKLLEELNSYVRNRDLFESSYSAGKYDDLIKEYNKRLKSDNISNFAEAELHLFLGKCYIAKNNPEDALKELKEAIQKDGNYEQALLERAFLHTSLYHSANKNDEKLQHIREAHADISVVISNNPKVAENYVYRASVREYLGDFDGATKDYEQAIVLEPKNANRHYTKGMYHLKQKDMDLGYSSLNRAIELEPAFAAAYYARGMVEYEHFKQLNKAADDFKSAIGSGLDENNRNNITSLSFKHYQEGVNFYQKADYENAISKFEEATTLKPDNIDAYFMKGESFYQQNKFSAAIKSYEDALNINSQLHVALYKKGEAYYHLSEFQQALTEYEKVVKEKSFEEVLKYSPEAAALIIDSYIGIGKSNQALEKYGDAVFINETTIKLVKKSGSKMSGNKPAATAYTYISQIPFNEKLKLSELYNNLGRCRYKMKSYKVATKNLDKALDYHKKNRKALYNRGAVYYALKDYKNAIKDFTANIENGSNKSNDYFVRAQSYQMANKHTEAITNYRYAINADSNLVDAYYLSGISFSKLNKLMEAMVYYNDYMKKSQEENISGNVYAERGIINLKLKQNTEAKADFDKALLLDAGNAKALYGLGCLYALENKLNEAISEFEKAFNTKKISRERIKEDTPVLLSTIAKEKRFKKLVKAINKNTTEDNSYIALYDQDETARLTFGASSK</sequence>
<feature type="repeat" description="TPR" evidence="3">
    <location>
        <begin position="619"/>
        <end position="652"/>
    </location>
</feature>
<keyword evidence="6" id="KW-1185">Reference proteome</keyword>
<dbReference type="RefSeq" id="WP_345160992.1">
    <property type="nucleotide sequence ID" value="NZ_BAABHC010000027.1"/>
</dbReference>
<dbReference type="Gene3D" id="1.25.40.10">
    <property type="entry name" value="Tetratricopeptide repeat domain"/>
    <property type="match status" value="7"/>
</dbReference>
<feature type="signal peptide" evidence="4">
    <location>
        <begin position="1"/>
        <end position="21"/>
    </location>
</feature>
<feature type="repeat" description="TPR" evidence="3">
    <location>
        <begin position="360"/>
        <end position="393"/>
    </location>
</feature>
<evidence type="ECO:0000313" key="6">
    <source>
        <dbReference type="Proteomes" id="UP001500552"/>
    </source>
</evidence>
<dbReference type="PANTHER" id="PTHR44858">
    <property type="entry name" value="TETRATRICOPEPTIDE REPEAT PROTEIN 6"/>
    <property type="match status" value="1"/>
</dbReference>
<evidence type="ECO:0000313" key="5">
    <source>
        <dbReference type="EMBL" id="GAA4439784.1"/>
    </source>
</evidence>
<feature type="repeat" description="TPR" evidence="3">
    <location>
        <begin position="473"/>
        <end position="506"/>
    </location>
</feature>
<feature type="repeat" description="TPR" evidence="3">
    <location>
        <begin position="551"/>
        <end position="584"/>
    </location>
</feature>
<name>A0ABP8M0X9_9BACT</name>
<dbReference type="PROSITE" id="PS50005">
    <property type="entry name" value="TPR"/>
    <property type="match status" value="10"/>
</dbReference>
<feature type="repeat" description="TPR" evidence="3">
    <location>
        <begin position="728"/>
        <end position="761"/>
    </location>
</feature>
<dbReference type="InterPro" id="IPR050498">
    <property type="entry name" value="Ycf3"/>
</dbReference>
<dbReference type="InterPro" id="IPR019734">
    <property type="entry name" value="TPR_rpt"/>
</dbReference>
<evidence type="ECO:0000256" key="1">
    <source>
        <dbReference type="ARBA" id="ARBA00022737"/>
    </source>
</evidence>
<protein>
    <recommendedName>
        <fullName evidence="7">Tetratricopeptide repeat-containing protein</fullName>
    </recommendedName>
</protein>
<keyword evidence="4" id="KW-0732">Signal</keyword>
<proteinExistence type="predicted"/>
<feature type="chain" id="PRO_5047124666" description="Tetratricopeptide repeat-containing protein" evidence="4">
    <location>
        <begin position="22"/>
        <end position="991"/>
    </location>
</feature>
<organism evidence="5 6">
    <name type="scientific">Pontibacter saemangeumensis</name>
    <dbReference type="NCBI Taxonomy" id="1084525"/>
    <lineage>
        <taxon>Bacteria</taxon>
        <taxon>Pseudomonadati</taxon>
        <taxon>Bacteroidota</taxon>
        <taxon>Cytophagia</taxon>
        <taxon>Cytophagales</taxon>
        <taxon>Hymenobacteraceae</taxon>
        <taxon>Pontibacter</taxon>
    </lineage>
</organism>
<evidence type="ECO:0008006" key="7">
    <source>
        <dbReference type="Google" id="ProtNLM"/>
    </source>
</evidence>
<dbReference type="Pfam" id="PF13181">
    <property type="entry name" value="TPR_8"/>
    <property type="match status" value="3"/>
</dbReference>
<evidence type="ECO:0000256" key="2">
    <source>
        <dbReference type="ARBA" id="ARBA00022803"/>
    </source>
</evidence>
<dbReference type="Pfam" id="PF13432">
    <property type="entry name" value="TPR_16"/>
    <property type="match status" value="1"/>
</dbReference>
<reference evidence="6" key="1">
    <citation type="journal article" date="2019" name="Int. J. Syst. Evol. Microbiol.">
        <title>The Global Catalogue of Microorganisms (GCM) 10K type strain sequencing project: providing services to taxonomists for standard genome sequencing and annotation.</title>
        <authorList>
            <consortium name="The Broad Institute Genomics Platform"/>
            <consortium name="The Broad Institute Genome Sequencing Center for Infectious Disease"/>
            <person name="Wu L."/>
            <person name="Ma J."/>
        </authorList>
    </citation>
    <scope>NUCLEOTIDE SEQUENCE [LARGE SCALE GENOMIC DNA]</scope>
    <source>
        <strain evidence="6">JCM 17926</strain>
    </source>
</reference>
<feature type="repeat" description="TPR" evidence="3">
    <location>
        <begin position="585"/>
        <end position="618"/>
    </location>
</feature>
<dbReference type="Pfam" id="PF12895">
    <property type="entry name" value="ANAPC3"/>
    <property type="match status" value="1"/>
</dbReference>
<accession>A0ABP8M0X9</accession>
<feature type="repeat" description="TPR" evidence="3">
    <location>
        <begin position="762"/>
        <end position="795"/>
    </location>
</feature>
<evidence type="ECO:0000256" key="3">
    <source>
        <dbReference type="PROSITE-ProRule" id="PRU00339"/>
    </source>
</evidence>
<feature type="repeat" description="TPR" evidence="3">
    <location>
        <begin position="223"/>
        <end position="256"/>
    </location>
</feature>
<dbReference type="EMBL" id="BAABHC010000027">
    <property type="protein sequence ID" value="GAA4439784.1"/>
    <property type="molecule type" value="Genomic_DNA"/>
</dbReference>
<keyword evidence="1" id="KW-0677">Repeat</keyword>
<dbReference type="SMART" id="SM00028">
    <property type="entry name" value="TPR"/>
    <property type="match status" value="16"/>
</dbReference>
<feature type="repeat" description="TPR" evidence="3">
    <location>
        <begin position="439"/>
        <end position="472"/>
    </location>
</feature>
<evidence type="ECO:0000256" key="4">
    <source>
        <dbReference type="SAM" id="SignalP"/>
    </source>
</evidence>
<dbReference type="InterPro" id="IPR011990">
    <property type="entry name" value="TPR-like_helical_dom_sf"/>
</dbReference>
<feature type="repeat" description="TPR" evidence="3">
    <location>
        <begin position="901"/>
        <end position="934"/>
    </location>
</feature>
<comment type="caution">
    <text evidence="5">The sequence shown here is derived from an EMBL/GenBank/DDBJ whole genome shotgun (WGS) entry which is preliminary data.</text>
</comment>
<gene>
    <name evidence="5" type="ORF">GCM10023188_36370</name>
</gene>
<dbReference type="Proteomes" id="UP001500552">
    <property type="component" value="Unassembled WGS sequence"/>
</dbReference>
<dbReference type="PANTHER" id="PTHR44858:SF1">
    <property type="entry name" value="UDP-N-ACETYLGLUCOSAMINE--PEPTIDE N-ACETYLGLUCOSAMINYLTRANSFERASE SPINDLY-RELATED"/>
    <property type="match status" value="1"/>
</dbReference>
<dbReference type="SUPFAM" id="SSF48452">
    <property type="entry name" value="TPR-like"/>
    <property type="match status" value="3"/>
</dbReference>